<keyword evidence="2" id="KW-1185">Reference proteome</keyword>
<proteinExistence type="predicted"/>
<reference evidence="1" key="1">
    <citation type="submission" date="2021-05" db="EMBL/GenBank/DDBJ databases">
        <title>Complete genome sequence of the cellulolytic planctomycete Telmatocola sphagniphila SP2T and characterization of the first cellulase from planctomycetes.</title>
        <authorList>
            <person name="Rakitin A.L."/>
            <person name="Beletsky A.V."/>
            <person name="Naumoff D.G."/>
            <person name="Kulichevskaya I.S."/>
            <person name="Mardanov A.V."/>
            <person name="Ravin N.V."/>
            <person name="Dedysh S.N."/>
        </authorList>
    </citation>
    <scope>NUCLEOTIDE SEQUENCE</scope>
    <source>
        <strain evidence="1">SP2T</strain>
    </source>
</reference>
<organism evidence="1 2">
    <name type="scientific">Telmatocola sphagniphila</name>
    <dbReference type="NCBI Taxonomy" id="1123043"/>
    <lineage>
        <taxon>Bacteria</taxon>
        <taxon>Pseudomonadati</taxon>
        <taxon>Planctomycetota</taxon>
        <taxon>Planctomycetia</taxon>
        <taxon>Gemmatales</taxon>
        <taxon>Gemmataceae</taxon>
    </lineage>
</organism>
<name>A0A8E6B375_9BACT</name>
<dbReference type="KEGG" id="tsph:KIH39_16665"/>
<dbReference type="AlphaFoldDB" id="A0A8E6B375"/>
<sequence length="312" mass="35586">MTRGFLIPDLEYRFHARQVTLRARQLHNNQARARVLSLAGGGPFAQALPDNSLVTLSHKNRLLPPAGWLELYHWLKTESLDHLEVWGRSALRAFIAIRKFRRVQLRWTYHPLIGEKISQWDRYCLRGCEAVVISGAGYGEIWHSCQEHAPVLMGEPVTGGHLTPLSLPENARILVSYGQMDRFDSFVQLLWAFDVLRRLEPCLHLVLIGEGLAKNRLIQFENSINPGNTQVHFLPEYEAISHWLSIASAVWIPADPHGGICRTLESLQFTKPVFAPRFRHLELSVPNSPALDWYDDSEPIQLSNGTRRRLLG</sequence>
<evidence type="ECO:0000313" key="1">
    <source>
        <dbReference type="EMBL" id="QVL30482.1"/>
    </source>
</evidence>
<protein>
    <recommendedName>
        <fullName evidence="3">Glycosyltransferase</fullName>
    </recommendedName>
</protein>
<dbReference type="SUPFAM" id="SSF53756">
    <property type="entry name" value="UDP-Glycosyltransferase/glycogen phosphorylase"/>
    <property type="match status" value="1"/>
</dbReference>
<dbReference type="Proteomes" id="UP000676194">
    <property type="component" value="Chromosome"/>
</dbReference>
<evidence type="ECO:0000313" key="2">
    <source>
        <dbReference type="Proteomes" id="UP000676194"/>
    </source>
</evidence>
<dbReference type="RefSeq" id="WP_213494353.1">
    <property type="nucleotide sequence ID" value="NZ_CP074694.1"/>
</dbReference>
<accession>A0A8E6B375</accession>
<evidence type="ECO:0008006" key="3">
    <source>
        <dbReference type="Google" id="ProtNLM"/>
    </source>
</evidence>
<gene>
    <name evidence="1" type="ORF">KIH39_16665</name>
</gene>
<dbReference type="Gene3D" id="3.40.50.2000">
    <property type="entry name" value="Glycogen Phosphorylase B"/>
    <property type="match status" value="1"/>
</dbReference>
<dbReference type="EMBL" id="CP074694">
    <property type="protein sequence ID" value="QVL30482.1"/>
    <property type="molecule type" value="Genomic_DNA"/>
</dbReference>